<organism evidence="1 2">
    <name type="scientific">Providencia phage vB_PstP_PS3</name>
    <dbReference type="NCBI Taxonomy" id="2848038"/>
    <lineage>
        <taxon>Viruses</taxon>
        <taxon>Duplodnaviria</taxon>
        <taxon>Heunggongvirae</taxon>
        <taxon>Uroviricota</taxon>
        <taxon>Caudoviricetes</taxon>
        <taxon>Autographivirales</taxon>
        <taxon>Autoscriptoviridae</taxon>
        <taxon>Slopekvirinae</taxon>
        <taxon>Kakivirus</taxon>
        <taxon>Kakivirus PS3</taxon>
    </lineage>
</organism>
<proteinExistence type="predicted"/>
<accession>A0A411AWI3</accession>
<evidence type="ECO:0000313" key="2">
    <source>
        <dbReference type="Proteomes" id="UP000290695"/>
    </source>
</evidence>
<sequence>MITTMSELKLMYNEMLDEYYDKYSIGGVAFYPSEILEELDPVAYRRGYLDYADSEGINIDDLENDL</sequence>
<dbReference type="Proteomes" id="UP000290695">
    <property type="component" value="Segment"/>
</dbReference>
<dbReference type="EMBL" id="MK387869">
    <property type="protein sequence ID" value="QAX92425.1"/>
    <property type="molecule type" value="Genomic_DNA"/>
</dbReference>
<reference evidence="2" key="1">
    <citation type="submission" date="2019-01" db="EMBL/GenBank/DDBJ databases">
        <title>PS3, a novel KP34virus infecting Providencia stuartii with a tail spike-associated depolymerase that enhances serum-mediated killing.</title>
        <authorList>
            <person name="Oliveira H."/>
            <person name="Mendes B."/>
            <person name="Lobocka M."/>
            <person name="Azeredo J."/>
        </authorList>
    </citation>
    <scope>NUCLEOTIDE SEQUENCE [LARGE SCALE GENOMIC DNA]</scope>
</reference>
<name>A0A411AWI3_9CAUD</name>
<protein>
    <submittedName>
        <fullName evidence="1">Uncharacterized protein</fullName>
    </submittedName>
</protein>
<keyword evidence="2" id="KW-1185">Reference proteome</keyword>
<gene>
    <name evidence="1" type="ORF">Stuart_5</name>
</gene>
<evidence type="ECO:0000313" key="1">
    <source>
        <dbReference type="EMBL" id="QAX92425.1"/>
    </source>
</evidence>